<evidence type="ECO:0000313" key="2">
    <source>
        <dbReference type="EMBL" id="MFG1701564.1"/>
    </source>
</evidence>
<evidence type="ECO:0000313" key="3">
    <source>
        <dbReference type="Proteomes" id="UP001603978"/>
    </source>
</evidence>
<reference evidence="2 3" key="1">
    <citation type="submission" date="2024-10" db="EMBL/GenBank/DDBJ databases">
        <authorList>
            <person name="Topkara A.R."/>
            <person name="Saygin H."/>
        </authorList>
    </citation>
    <scope>NUCLEOTIDE SEQUENCE [LARGE SCALE GENOMIC DNA]</scope>
    <source>
        <strain evidence="2 3">M3C6</strain>
    </source>
</reference>
<protein>
    <submittedName>
        <fullName evidence="2">Uncharacterized protein</fullName>
    </submittedName>
</protein>
<keyword evidence="3" id="KW-1185">Reference proteome</keyword>
<accession>A0ABW7A312</accession>
<dbReference type="EMBL" id="JBICRM010000001">
    <property type="protein sequence ID" value="MFG1701564.1"/>
    <property type="molecule type" value="Genomic_DNA"/>
</dbReference>
<proteinExistence type="predicted"/>
<organism evidence="2 3">
    <name type="scientific">Nonomuraea marmarensis</name>
    <dbReference type="NCBI Taxonomy" id="3351344"/>
    <lineage>
        <taxon>Bacteria</taxon>
        <taxon>Bacillati</taxon>
        <taxon>Actinomycetota</taxon>
        <taxon>Actinomycetes</taxon>
        <taxon>Streptosporangiales</taxon>
        <taxon>Streptosporangiaceae</taxon>
        <taxon>Nonomuraea</taxon>
    </lineage>
</organism>
<feature type="transmembrane region" description="Helical" evidence="1">
    <location>
        <begin position="12"/>
        <end position="31"/>
    </location>
</feature>
<dbReference type="Proteomes" id="UP001603978">
    <property type="component" value="Unassembled WGS sequence"/>
</dbReference>
<comment type="caution">
    <text evidence="2">The sequence shown here is derived from an EMBL/GenBank/DDBJ whole genome shotgun (WGS) entry which is preliminary data.</text>
</comment>
<keyword evidence="1" id="KW-0472">Membrane</keyword>
<dbReference type="RefSeq" id="WP_393160482.1">
    <property type="nucleotide sequence ID" value="NZ_JBICRM010000001.1"/>
</dbReference>
<keyword evidence="1" id="KW-1133">Transmembrane helix</keyword>
<sequence length="45" mass="5363">MNSNRALWRYKGVRTWVSWIVVAPFAGWAALRLSGLEPDWPWVYR</sequence>
<gene>
    <name evidence="2" type="ORF">ACFLIM_00100</name>
</gene>
<evidence type="ECO:0000256" key="1">
    <source>
        <dbReference type="SAM" id="Phobius"/>
    </source>
</evidence>
<name>A0ABW7A312_9ACTN</name>
<keyword evidence="1" id="KW-0812">Transmembrane</keyword>